<proteinExistence type="predicted"/>
<sequence length="157" mass="17840">MTMSNRTSKNIQSRDFSLKLASLLSKRATHSVSSLEEISESCTAKLLSDEIRVQKTIMDNAVLELEQMKITLDKREMLLESEQRTLFDLQEENEKLKRSRSLKSLFKIDMSEAYVASAIPPASSVATRATLNTTLQQGWKDVLVMARHRVISPLFFS</sequence>
<accession>A0AAD5MBK6</accession>
<evidence type="ECO:0000313" key="1">
    <source>
        <dbReference type="EMBL" id="KAJ1353753.1"/>
    </source>
</evidence>
<gene>
    <name evidence="1" type="ORF">KIN20_010460</name>
</gene>
<organism evidence="1 2">
    <name type="scientific">Parelaphostrongylus tenuis</name>
    <name type="common">Meningeal worm</name>
    <dbReference type="NCBI Taxonomy" id="148309"/>
    <lineage>
        <taxon>Eukaryota</taxon>
        <taxon>Metazoa</taxon>
        <taxon>Ecdysozoa</taxon>
        <taxon>Nematoda</taxon>
        <taxon>Chromadorea</taxon>
        <taxon>Rhabditida</taxon>
        <taxon>Rhabditina</taxon>
        <taxon>Rhabditomorpha</taxon>
        <taxon>Strongyloidea</taxon>
        <taxon>Metastrongylidae</taxon>
        <taxon>Parelaphostrongylus</taxon>
    </lineage>
</organism>
<dbReference type="Proteomes" id="UP001196413">
    <property type="component" value="Unassembled WGS sequence"/>
</dbReference>
<reference evidence="1" key="1">
    <citation type="submission" date="2021-06" db="EMBL/GenBank/DDBJ databases">
        <title>Parelaphostrongylus tenuis whole genome reference sequence.</title>
        <authorList>
            <person name="Garwood T.J."/>
            <person name="Larsen P.A."/>
            <person name="Fountain-Jones N.M."/>
            <person name="Garbe J.R."/>
            <person name="Macchietto M.G."/>
            <person name="Kania S.A."/>
            <person name="Gerhold R.W."/>
            <person name="Richards J.E."/>
            <person name="Wolf T.M."/>
        </authorList>
    </citation>
    <scope>NUCLEOTIDE SEQUENCE</scope>
    <source>
        <strain evidence="1">MNPRO001-30</strain>
        <tissue evidence="1">Meninges</tissue>
    </source>
</reference>
<dbReference type="EMBL" id="JAHQIW010001831">
    <property type="protein sequence ID" value="KAJ1353753.1"/>
    <property type="molecule type" value="Genomic_DNA"/>
</dbReference>
<dbReference type="AlphaFoldDB" id="A0AAD5MBK6"/>
<keyword evidence="2" id="KW-1185">Reference proteome</keyword>
<comment type="caution">
    <text evidence="1">The sequence shown here is derived from an EMBL/GenBank/DDBJ whole genome shotgun (WGS) entry which is preliminary data.</text>
</comment>
<evidence type="ECO:0000313" key="2">
    <source>
        <dbReference type="Proteomes" id="UP001196413"/>
    </source>
</evidence>
<name>A0AAD5MBK6_PARTN</name>
<protein>
    <submittedName>
        <fullName evidence="1">Uncharacterized protein</fullName>
    </submittedName>
</protein>